<proteinExistence type="predicted"/>
<gene>
    <name evidence="3" type="ORF">BXY45_107125</name>
</gene>
<comment type="caution">
    <text evidence="3">The sequence shown here is derived from an EMBL/GenBank/DDBJ whole genome shotgun (WGS) entry which is preliminary data.</text>
</comment>
<dbReference type="InterPro" id="IPR043166">
    <property type="entry name" value="LarA-like_C"/>
</dbReference>
<organism evidence="3 4">
    <name type="scientific">Quadrisphaera granulorum</name>
    <dbReference type="NCBI Taxonomy" id="317664"/>
    <lineage>
        <taxon>Bacteria</taxon>
        <taxon>Bacillati</taxon>
        <taxon>Actinomycetota</taxon>
        <taxon>Actinomycetes</taxon>
        <taxon>Kineosporiales</taxon>
        <taxon>Kineosporiaceae</taxon>
        <taxon>Quadrisphaera</taxon>
    </lineage>
</organism>
<dbReference type="EMBL" id="QGDQ01000007">
    <property type="protein sequence ID" value="PWJ54429.1"/>
    <property type="molecule type" value="Genomic_DNA"/>
</dbReference>
<evidence type="ECO:0000313" key="4">
    <source>
        <dbReference type="Proteomes" id="UP000245469"/>
    </source>
</evidence>
<keyword evidence="4" id="KW-1185">Reference proteome</keyword>
<feature type="domain" description="LarA-like N-terminal" evidence="2">
    <location>
        <begin position="54"/>
        <end position="215"/>
    </location>
</feature>
<dbReference type="PANTHER" id="PTHR33171:SF17">
    <property type="entry name" value="LARA-LIKE N-TERMINAL DOMAIN-CONTAINING PROTEIN"/>
    <property type="match status" value="1"/>
</dbReference>
<name>A0A316AAK3_9ACTN</name>
<dbReference type="InterPro" id="IPR048068">
    <property type="entry name" value="LarA-like"/>
</dbReference>
<dbReference type="InterPro" id="IPR018657">
    <property type="entry name" value="LarA-like_N"/>
</dbReference>
<feature type="region of interest" description="Disordered" evidence="1">
    <location>
        <begin position="1"/>
        <end position="31"/>
    </location>
</feature>
<dbReference type="PANTHER" id="PTHR33171">
    <property type="entry name" value="LAR_N DOMAIN-CONTAINING PROTEIN"/>
    <property type="match status" value="1"/>
</dbReference>
<protein>
    <submittedName>
        <fullName evidence="3">Nickel-dependent lactate racemase</fullName>
    </submittedName>
</protein>
<reference evidence="3 4" key="1">
    <citation type="submission" date="2018-03" db="EMBL/GenBank/DDBJ databases">
        <title>Genomic Encyclopedia of Archaeal and Bacterial Type Strains, Phase II (KMG-II): from individual species to whole genera.</title>
        <authorList>
            <person name="Goeker M."/>
        </authorList>
    </citation>
    <scope>NUCLEOTIDE SEQUENCE [LARGE SCALE GENOMIC DNA]</scope>
    <source>
        <strain evidence="3 4">DSM 44889</strain>
    </source>
</reference>
<dbReference type="OrthoDB" id="9770545at2"/>
<dbReference type="GO" id="GO:0050043">
    <property type="term" value="F:lactate racemase activity"/>
    <property type="evidence" value="ECO:0007669"/>
    <property type="project" value="InterPro"/>
</dbReference>
<dbReference type="Gene3D" id="3.90.226.30">
    <property type="match status" value="1"/>
</dbReference>
<dbReference type="Gene3D" id="3.40.50.11440">
    <property type="match status" value="1"/>
</dbReference>
<evidence type="ECO:0000259" key="2">
    <source>
        <dbReference type="Pfam" id="PF09861"/>
    </source>
</evidence>
<sequence length="448" mass="47953">MSDHDDVRAGWQDAFGTDPGDPTRAARLGGPGQRLASADVAAFVAKSLAGADVDGRSIALVVPDATRTCPLPLLLGAVRDALAGRAASVVVVIALGTHQGMSEQQLARHLGYAPGRLQETYPGWEVVNHESWLPETFTTLGTITAERLGELTGGLLTDTPVEVKINRRVAEADVALVIGPVFPHEVVGFSGGNKYFFPGVSGQEVIDVSHWVGALITSAAMIGARGVTPVRALINECASMVPAQRLALCLVVASGTDVLHAAAFGSPEDAWAACAEVSAQTHVTYVDAPVRRVLSIMPTKYEDIWTAAKGFYKLEPIVADGGEVVLYAPHITQVSVMHPHITEIGYHNRDYFTGQWERFRDQPWGDLAHSTHLRGQGTWDPELGERNRVTVTLATGIPEDVVRAVGLNYLDPGSVDVKAWAADPDTFVEPHAGEVLYRLRSDAKGLEV</sequence>
<dbReference type="Proteomes" id="UP000245469">
    <property type="component" value="Unassembled WGS sequence"/>
</dbReference>
<dbReference type="Pfam" id="PF09861">
    <property type="entry name" value="Lar_N"/>
    <property type="match status" value="1"/>
</dbReference>
<evidence type="ECO:0000313" key="3">
    <source>
        <dbReference type="EMBL" id="PWJ54429.1"/>
    </source>
</evidence>
<evidence type="ECO:0000256" key="1">
    <source>
        <dbReference type="SAM" id="MobiDB-lite"/>
    </source>
</evidence>
<dbReference type="RefSeq" id="WP_109773745.1">
    <property type="nucleotide sequence ID" value="NZ_QGDQ01000007.1"/>
</dbReference>
<dbReference type="AlphaFoldDB" id="A0A316AAK3"/>
<accession>A0A316AAK3</accession>